<evidence type="ECO:0000313" key="2">
    <source>
        <dbReference type="EMBL" id="PJJ58941.1"/>
    </source>
</evidence>
<dbReference type="RefSeq" id="WP_100334686.1">
    <property type="nucleotide sequence ID" value="NZ_PGFA01000001.1"/>
</dbReference>
<evidence type="ECO:0000313" key="3">
    <source>
        <dbReference type="Proteomes" id="UP000228535"/>
    </source>
</evidence>
<protein>
    <submittedName>
        <fullName evidence="2">Uncharacterized protein</fullName>
    </submittedName>
</protein>
<keyword evidence="3" id="KW-1185">Reference proteome</keyword>
<name>A0A2M9BLX3_9BACT</name>
<feature type="signal peptide" evidence="1">
    <location>
        <begin position="1"/>
        <end position="20"/>
    </location>
</feature>
<reference evidence="2 3" key="1">
    <citation type="submission" date="2017-11" db="EMBL/GenBank/DDBJ databases">
        <title>Genomic Encyclopedia of Archaeal and Bacterial Type Strains, Phase II (KMG-II): From Individual Species to Whole Genera.</title>
        <authorList>
            <person name="Goeker M."/>
        </authorList>
    </citation>
    <scope>NUCLEOTIDE SEQUENCE [LARGE SCALE GENOMIC DNA]</scope>
    <source>
        <strain evidence="2 3">DSM 11115</strain>
    </source>
</reference>
<sequence length="181" mass="19724">MTTACAAALTASLLWAQTLALPTSPASPAYWHALTPTQARHLGKPQIQPRQYRVYRLSLSAVRPILAAATTAPTGPELQLPLPDGTLATFRMRTTTVMAPELAAKYPELQTYAGQEVNRPTNEVRLEITPTGLHALLIRQGRTYLIEPYGPANSQYYLCFAKDSLPPGSKQPFEVPPASAR</sequence>
<gene>
    <name evidence="2" type="ORF">CLV45_0353</name>
</gene>
<dbReference type="AlphaFoldDB" id="A0A2M9BLX3"/>
<keyword evidence="1" id="KW-0732">Signal</keyword>
<evidence type="ECO:0000256" key="1">
    <source>
        <dbReference type="SAM" id="SignalP"/>
    </source>
</evidence>
<organism evidence="2 3">
    <name type="scientific">Hymenobacter chitinivorans DSM 11115</name>
    <dbReference type="NCBI Taxonomy" id="1121954"/>
    <lineage>
        <taxon>Bacteria</taxon>
        <taxon>Pseudomonadati</taxon>
        <taxon>Bacteroidota</taxon>
        <taxon>Cytophagia</taxon>
        <taxon>Cytophagales</taxon>
        <taxon>Hymenobacteraceae</taxon>
        <taxon>Hymenobacter</taxon>
    </lineage>
</organism>
<feature type="chain" id="PRO_5014728236" evidence="1">
    <location>
        <begin position="21"/>
        <end position="181"/>
    </location>
</feature>
<accession>A0A2M9BLX3</accession>
<dbReference type="EMBL" id="PGFA01000001">
    <property type="protein sequence ID" value="PJJ58941.1"/>
    <property type="molecule type" value="Genomic_DNA"/>
</dbReference>
<dbReference type="Proteomes" id="UP000228535">
    <property type="component" value="Unassembled WGS sequence"/>
</dbReference>
<proteinExistence type="predicted"/>
<comment type="caution">
    <text evidence="2">The sequence shown here is derived from an EMBL/GenBank/DDBJ whole genome shotgun (WGS) entry which is preliminary data.</text>
</comment>
<dbReference type="OrthoDB" id="1255371at2"/>